<proteinExistence type="predicted"/>
<accession>A0ACC2DB71</accession>
<evidence type="ECO:0000313" key="2">
    <source>
        <dbReference type="Proteomes" id="UP001162992"/>
    </source>
</evidence>
<comment type="caution">
    <text evidence="1">The sequence shown here is derived from an EMBL/GenBank/DDBJ whole genome shotgun (WGS) entry which is preliminary data.</text>
</comment>
<keyword evidence="2" id="KW-1185">Reference proteome</keyword>
<sequence>MGGGGGHAVGSQGPYPGYPTEVWSPSGGWYCNPRYWRRNTAIAFAGIFLVCIPIAIKSAQLEERPVPPIRPIPSQYWSTKVSKS</sequence>
<gene>
    <name evidence="1" type="ORF">O6H91_06G015400</name>
</gene>
<reference evidence="2" key="1">
    <citation type="journal article" date="2024" name="Proc. Natl. Acad. Sci. U.S.A.">
        <title>Extraordinary preservation of gene collinearity over three hundred million years revealed in homosporous lycophytes.</title>
        <authorList>
            <person name="Li C."/>
            <person name="Wickell D."/>
            <person name="Kuo L.Y."/>
            <person name="Chen X."/>
            <person name="Nie B."/>
            <person name="Liao X."/>
            <person name="Peng D."/>
            <person name="Ji J."/>
            <person name="Jenkins J."/>
            <person name="Williams M."/>
            <person name="Shu S."/>
            <person name="Plott C."/>
            <person name="Barry K."/>
            <person name="Rajasekar S."/>
            <person name="Grimwood J."/>
            <person name="Han X."/>
            <person name="Sun S."/>
            <person name="Hou Z."/>
            <person name="He W."/>
            <person name="Dai G."/>
            <person name="Sun C."/>
            <person name="Schmutz J."/>
            <person name="Leebens-Mack J.H."/>
            <person name="Li F.W."/>
            <person name="Wang L."/>
        </authorList>
    </citation>
    <scope>NUCLEOTIDE SEQUENCE [LARGE SCALE GENOMIC DNA]</scope>
    <source>
        <strain evidence="2">cv. PW_Plant_1</strain>
    </source>
</reference>
<evidence type="ECO:0000313" key="1">
    <source>
        <dbReference type="EMBL" id="KAJ7551440.1"/>
    </source>
</evidence>
<protein>
    <submittedName>
        <fullName evidence="1">Uncharacterized protein</fullName>
    </submittedName>
</protein>
<name>A0ACC2DB71_DIPCM</name>
<dbReference type="Proteomes" id="UP001162992">
    <property type="component" value="Chromosome 6"/>
</dbReference>
<organism evidence="1 2">
    <name type="scientific">Diphasiastrum complanatum</name>
    <name type="common">Issler's clubmoss</name>
    <name type="synonym">Lycopodium complanatum</name>
    <dbReference type="NCBI Taxonomy" id="34168"/>
    <lineage>
        <taxon>Eukaryota</taxon>
        <taxon>Viridiplantae</taxon>
        <taxon>Streptophyta</taxon>
        <taxon>Embryophyta</taxon>
        <taxon>Tracheophyta</taxon>
        <taxon>Lycopodiopsida</taxon>
        <taxon>Lycopodiales</taxon>
        <taxon>Lycopodiaceae</taxon>
        <taxon>Lycopodioideae</taxon>
        <taxon>Diphasiastrum</taxon>
    </lineage>
</organism>
<dbReference type="EMBL" id="CM055097">
    <property type="protein sequence ID" value="KAJ7551440.1"/>
    <property type="molecule type" value="Genomic_DNA"/>
</dbReference>